<dbReference type="InterPro" id="IPR011701">
    <property type="entry name" value="MFS"/>
</dbReference>
<dbReference type="InterPro" id="IPR050327">
    <property type="entry name" value="Proton-linked_MCT"/>
</dbReference>
<keyword evidence="3" id="KW-0812">Transmembrane</keyword>
<feature type="transmembrane region" description="Helical" evidence="3">
    <location>
        <begin position="152"/>
        <end position="171"/>
    </location>
</feature>
<dbReference type="Proteomes" id="UP001168821">
    <property type="component" value="Unassembled WGS sequence"/>
</dbReference>
<dbReference type="Gene3D" id="1.20.1250.20">
    <property type="entry name" value="MFS general substrate transporter like domains"/>
    <property type="match status" value="2"/>
</dbReference>
<comment type="caution">
    <text evidence="6">The sequence shown here is derived from an EMBL/GenBank/DDBJ whole genome shotgun (WGS) entry which is preliminary data.</text>
</comment>
<evidence type="ECO:0000256" key="2">
    <source>
        <dbReference type="SAM" id="MobiDB-lite"/>
    </source>
</evidence>
<feature type="domain" description="Major facilitator superfamily (MFS) profile" evidence="5">
    <location>
        <begin position="452"/>
        <end position="600"/>
    </location>
</feature>
<name>A0AA38IFR6_9CUCU</name>
<dbReference type="CDD" id="cd17352">
    <property type="entry name" value="MFS_MCT_SLC16"/>
    <property type="match status" value="1"/>
</dbReference>
<accession>A0AA38IFR6</accession>
<feature type="signal peptide" evidence="4">
    <location>
        <begin position="1"/>
        <end position="15"/>
    </location>
</feature>
<keyword evidence="7" id="KW-1185">Reference proteome</keyword>
<comment type="subcellular location">
    <subcellularLocation>
        <location evidence="1">Membrane</location>
        <topology evidence="1">Multi-pass membrane protein</topology>
    </subcellularLocation>
</comment>
<evidence type="ECO:0000256" key="1">
    <source>
        <dbReference type="ARBA" id="ARBA00004141"/>
    </source>
</evidence>
<gene>
    <name evidence="6" type="ORF">Zmor_014698</name>
</gene>
<evidence type="ECO:0000256" key="3">
    <source>
        <dbReference type="SAM" id="Phobius"/>
    </source>
</evidence>
<dbReference type="PANTHER" id="PTHR11360">
    <property type="entry name" value="MONOCARBOXYLATE TRANSPORTER"/>
    <property type="match status" value="1"/>
</dbReference>
<feature type="compositionally biased region" description="Polar residues" evidence="2">
    <location>
        <begin position="328"/>
        <end position="346"/>
    </location>
</feature>
<evidence type="ECO:0000259" key="5">
    <source>
        <dbReference type="PROSITE" id="PS50850"/>
    </source>
</evidence>
<feature type="chain" id="PRO_5041254849" description="Major facilitator superfamily (MFS) profile domain-containing protein" evidence="4">
    <location>
        <begin position="16"/>
        <end position="600"/>
    </location>
</feature>
<feature type="region of interest" description="Disordered" evidence="2">
    <location>
        <begin position="302"/>
        <end position="354"/>
    </location>
</feature>
<feature type="region of interest" description="Disordered" evidence="2">
    <location>
        <begin position="48"/>
        <end position="78"/>
    </location>
</feature>
<feature type="transmembrane region" description="Helical" evidence="3">
    <location>
        <begin position="451"/>
        <end position="476"/>
    </location>
</feature>
<dbReference type="FunFam" id="1.20.1250.20:FF:000271">
    <property type="entry name" value="Monocarboxylate transporter"/>
    <property type="match status" value="1"/>
</dbReference>
<keyword evidence="3" id="KW-0472">Membrane</keyword>
<sequence>MTLLYLLGCARCVLYIIEIATNGGDILTSIMINMTKLVVAPATSRRVGESHTRDVRLNPRGHQTKRQEDEEDSDVPPPPDGGWGWMVVFGSFMIHIITDGVTYSFGVFYDEFLNYFAEGKAATAWILSILVGVTLCSGPISSSFVNRWGCRLVTIAGAVLASICMILSVFAKNVTTLYFTIGIGTGLGFGLIYLPAIVSVTTYFEKKRSLATGIAVCGSGFGTFVFAPIITKLLSEYGWRGAMLIIAGTVLECIIFGALFRPLEQEKNAQPEMIVSLKQTDGKLDLHVSEDNLQFSTKINGNAEIDRPHSMSHFSVPKGNKSTEDNKSIPNGKNHQNSRMALSQPTLVAPPERPYQPRYGSQSLRKYGPLDKPDVFYQGSLKNISSYRSRLDLKHNEDSTFLGRRHSSIGYRRRHFESDTSGILLCGIIPCSQETKDTLKEMLDVSLFNDWIFIIFTLSNFLTSVGFNVPYVYIVPKAKSLDLSAEEASMLLSIIGIANTVGRIILGYISDKPWVNRLTVYNWCLTLCGVATTLSAFCPTFYSLALYASVFGFTIGAYVGLTSVILVDLLGLEKLTNAFGLLLLFQGVASLIGPPIAGMY</sequence>
<feature type="transmembrane region" description="Helical" evidence="3">
    <location>
        <begin position="488"/>
        <end position="508"/>
    </location>
</feature>
<feature type="transmembrane region" description="Helical" evidence="3">
    <location>
        <begin position="578"/>
        <end position="597"/>
    </location>
</feature>
<feature type="transmembrane region" description="Helical" evidence="3">
    <location>
        <begin position="210"/>
        <end position="231"/>
    </location>
</feature>
<evidence type="ECO:0000313" key="7">
    <source>
        <dbReference type="Proteomes" id="UP001168821"/>
    </source>
</evidence>
<dbReference type="PROSITE" id="PS50850">
    <property type="entry name" value="MFS"/>
    <property type="match status" value="1"/>
</dbReference>
<feature type="transmembrane region" description="Helical" evidence="3">
    <location>
        <begin position="177"/>
        <end position="198"/>
    </location>
</feature>
<dbReference type="GO" id="GO:0016020">
    <property type="term" value="C:membrane"/>
    <property type="evidence" value="ECO:0007669"/>
    <property type="project" value="UniProtKB-SubCell"/>
</dbReference>
<proteinExistence type="predicted"/>
<feature type="compositionally biased region" description="Basic and acidic residues" evidence="2">
    <location>
        <begin position="48"/>
        <end position="57"/>
    </location>
</feature>
<feature type="transmembrane region" description="Helical" evidence="3">
    <location>
        <begin position="83"/>
        <end position="109"/>
    </location>
</feature>
<dbReference type="AlphaFoldDB" id="A0AA38IFR6"/>
<evidence type="ECO:0000313" key="6">
    <source>
        <dbReference type="EMBL" id="KAJ3655575.1"/>
    </source>
</evidence>
<dbReference type="EMBL" id="JALNTZ010000004">
    <property type="protein sequence ID" value="KAJ3655575.1"/>
    <property type="molecule type" value="Genomic_DNA"/>
</dbReference>
<keyword evidence="4" id="KW-0732">Signal</keyword>
<dbReference type="GO" id="GO:0008028">
    <property type="term" value="F:monocarboxylic acid transmembrane transporter activity"/>
    <property type="evidence" value="ECO:0007669"/>
    <property type="project" value="TreeGrafter"/>
</dbReference>
<dbReference type="PANTHER" id="PTHR11360:SF284">
    <property type="entry name" value="EG:103B4.3 PROTEIN-RELATED"/>
    <property type="match status" value="1"/>
</dbReference>
<dbReference type="SUPFAM" id="SSF103473">
    <property type="entry name" value="MFS general substrate transporter"/>
    <property type="match status" value="1"/>
</dbReference>
<protein>
    <recommendedName>
        <fullName evidence="5">Major facilitator superfamily (MFS) profile domain-containing protein</fullName>
    </recommendedName>
</protein>
<keyword evidence="3" id="KW-1133">Transmembrane helix</keyword>
<feature type="transmembrane region" description="Helical" evidence="3">
    <location>
        <begin position="121"/>
        <end position="140"/>
    </location>
</feature>
<feature type="transmembrane region" description="Helical" evidence="3">
    <location>
        <begin position="520"/>
        <end position="542"/>
    </location>
</feature>
<organism evidence="6 7">
    <name type="scientific">Zophobas morio</name>
    <dbReference type="NCBI Taxonomy" id="2755281"/>
    <lineage>
        <taxon>Eukaryota</taxon>
        <taxon>Metazoa</taxon>
        <taxon>Ecdysozoa</taxon>
        <taxon>Arthropoda</taxon>
        <taxon>Hexapoda</taxon>
        <taxon>Insecta</taxon>
        <taxon>Pterygota</taxon>
        <taxon>Neoptera</taxon>
        <taxon>Endopterygota</taxon>
        <taxon>Coleoptera</taxon>
        <taxon>Polyphaga</taxon>
        <taxon>Cucujiformia</taxon>
        <taxon>Tenebrionidae</taxon>
        <taxon>Zophobas</taxon>
    </lineage>
</organism>
<dbReference type="InterPro" id="IPR020846">
    <property type="entry name" value="MFS_dom"/>
</dbReference>
<reference evidence="6" key="1">
    <citation type="journal article" date="2023" name="G3 (Bethesda)">
        <title>Whole genome assemblies of Zophobas morio and Tenebrio molitor.</title>
        <authorList>
            <person name="Kaur S."/>
            <person name="Stinson S.A."/>
            <person name="diCenzo G.C."/>
        </authorList>
    </citation>
    <scope>NUCLEOTIDE SEQUENCE</scope>
    <source>
        <strain evidence="6">QUZm001</strain>
    </source>
</reference>
<evidence type="ECO:0000256" key="4">
    <source>
        <dbReference type="SAM" id="SignalP"/>
    </source>
</evidence>
<feature type="transmembrane region" description="Helical" evidence="3">
    <location>
        <begin position="548"/>
        <end position="571"/>
    </location>
</feature>
<feature type="transmembrane region" description="Helical" evidence="3">
    <location>
        <begin position="237"/>
        <end position="260"/>
    </location>
</feature>
<dbReference type="Pfam" id="PF07690">
    <property type="entry name" value="MFS_1"/>
    <property type="match status" value="2"/>
</dbReference>
<dbReference type="InterPro" id="IPR036259">
    <property type="entry name" value="MFS_trans_sf"/>
</dbReference>